<dbReference type="InterPro" id="IPR054093">
    <property type="entry name" value="Androglobin_II"/>
</dbReference>
<evidence type="ECO:0000259" key="2">
    <source>
        <dbReference type="Pfam" id="PF22068"/>
    </source>
</evidence>
<name>A0A1I8F843_9PLAT</name>
<accession>A0A1I8F843</accession>
<dbReference type="Proteomes" id="UP000095280">
    <property type="component" value="Unplaced"/>
</dbReference>
<evidence type="ECO:0000313" key="3">
    <source>
        <dbReference type="Proteomes" id="UP000095280"/>
    </source>
</evidence>
<proteinExistence type="predicted"/>
<feature type="region of interest" description="Disordered" evidence="1">
    <location>
        <begin position="110"/>
        <end position="176"/>
    </location>
</feature>
<feature type="compositionally biased region" description="Low complexity" evidence="1">
    <location>
        <begin position="145"/>
        <end position="165"/>
    </location>
</feature>
<feature type="domain" description="Androglobin" evidence="2">
    <location>
        <begin position="347"/>
        <end position="422"/>
    </location>
</feature>
<dbReference type="AlphaFoldDB" id="A0A1I8F843"/>
<reference evidence="4" key="1">
    <citation type="submission" date="2016-11" db="UniProtKB">
        <authorList>
            <consortium name="WormBaseParasite"/>
        </authorList>
    </citation>
    <scope>IDENTIFICATION</scope>
</reference>
<dbReference type="Pfam" id="PF22068">
    <property type="entry name" value="Androglobin_II"/>
    <property type="match status" value="1"/>
</dbReference>
<dbReference type="WBParaSite" id="maker-unitig_24197-snap-gene-0.2-mRNA-1">
    <property type="protein sequence ID" value="maker-unitig_24197-snap-gene-0.2-mRNA-1"/>
    <property type="gene ID" value="maker-unitig_24197-snap-gene-0.2"/>
</dbReference>
<organism evidence="3 4">
    <name type="scientific">Macrostomum lignano</name>
    <dbReference type="NCBI Taxonomy" id="282301"/>
    <lineage>
        <taxon>Eukaryota</taxon>
        <taxon>Metazoa</taxon>
        <taxon>Spiralia</taxon>
        <taxon>Lophotrochozoa</taxon>
        <taxon>Platyhelminthes</taxon>
        <taxon>Rhabditophora</taxon>
        <taxon>Macrostomorpha</taxon>
        <taxon>Macrostomida</taxon>
        <taxon>Macrostomidae</taxon>
        <taxon>Macrostomum</taxon>
    </lineage>
</organism>
<evidence type="ECO:0000313" key="4">
    <source>
        <dbReference type="WBParaSite" id="maker-unitig_24197-snap-gene-0.2-mRNA-1"/>
    </source>
</evidence>
<sequence>ASGGQDLRRRQLAIWSECGRCLLTDDALDSWSCASTCSHKRPLIKVAALDYAAAARHPRIRRLQPHPQLDWLAAQTISSLEEENSPQQPQQQQRPEAVVFALVLQRQQTSAAPAGLSGRWRRQERTTRGRGLSYQLRPPGTAHQASGSAAEASGSSARSDSGLAADPTSTSTSQINYTSVRSALQPVAPDIFAESPAQPDANRLSPQDLRSGRRERGSASPAAFPGRLLGPPPPPPSASPAAHHSRQPPLRRLCLEPLMPLFIKATEKPQLAVKSPTPLAVQNGAKSSQNNSVSDASKATTETKEQQAAAAMATQLQKEQPVERKRRWLTLTELIDCFQVEKLIAAFQDRGGGPVFLLVDSLEPSEIILSMSCAEPVARVLLSQPGCEFGKSRQLHNWKSPRLGQQFKRVRTSGTKAVSLAFQPAGTASDYSPALRQLSSAAWPQPASKLWVGSEEEILPPVEVDTRCVSCAGWALYQSRSRPHFRC</sequence>
<feature type="compositionally biased region" description="Polar residues" evidence="1">
    <location>
        <begin position="284"/>
        <end position="297"/>
    </location>
</feature>
<keyword evidence="3" id="KW-1185">Reference proteome</keyword>
<evidence type="ECO:0000256" key="1">
    <source>
        <dbReference type="SAM" id="MobiDB-lite"/>
    </source>
</evidence>
<feature type="compositionally biased region" description="Polar residues" evidence="1">
    <location>
        <begin position="167"/>
        <end position="176"/>
    </location>
</feature>
<feature type="region of interest" description="Disordered" evidence="1">
    <location>
        <begin position="193"/>
        <end position="247"/>
    </location>
</feature>
<feature type="region of interest" description="Disordered" evidence="1">
    <location>
        <begin position="280"/>
        <end position="316"/>
    </location>
</feature>
<protein>
    <submittedName>
        <fullName evidence="4">CW-type domain-containing protein</fullName>
    </submittedName>
</protein>
<feature type="compositionally biased region" description="Low complexity" evidence="1">
    <location>
        <begin position="306"/>
        <end position="316"/>
    </location>
</feature>